<reference evidence="1 2" key="1">
    <citation type="journal article" date="2016" name="Front. Microbiol.">
        <title>Comprehensive Phylogenetic Analysis of Bovine Non-aureus Staphylococci Species Based on Whole-Genome Sequencing.</title>
        <authorList>
            <person name="Naushad S."/>
            <person name="Barkema H.W."/>
            <person name="Luby C."/>
            <person name="Condas L.A."/>
            <person name="Nobrega D.B."/>
            <person name="Carson D.A."/>
            <person name="De Buck J."/>
        </authorList>
    </citation>
    <scope>NUCLEOTIDE SEQUENCE [LARGE SCALE GENOMIC DNA]</scope>
    <source>
        <strain evidence="1 2">SNUC 5336</strain>
    </source>
</reference>
<dbReference type="EMBL" id="PZHX01000016">
    <property type="protein sequence ID" value="PTK30134.1"/>
    <property type="molecule type" value="Genomic_DNA"/>
</dbReference>
<dbReference type="CDD" id="cd00371">
    <property type="entry name" value="HMA"/>
    <property type="match status" value="1"/>
</dbReference>
<evidence type="ECO:0000313" key="2">
    <source>
        <dbReference type="Proteomes" id="UP000241540"/>
    </source>
</evidence>
<accession>A0A1K1Z7E3</accession>
<dbReference type="Pfam" id="PF00403">
    <property type="entry name" value="HMA"/>
    <property type="match status" value="1"/>
</dbReference>
<dbReference type="AlphaFoldDB" id="A0A1K1Z7E3"/>
<organism evidence="1 2">
    <name type="scientific">Staphylococcus hominis</name>
    <dbReference type="NCBI Taxonomy" id="1290"/>
    <lineage>
        <taxon>Bacteria</taxon>
        <taxon>Bacillati</taxon>
        <taxon>Bacillota</taxon>
        <taxon>Bacilli</taxon>
        <taxon>Bacillales</taxon>
        <taxon>Staphylococcaceae</taxon>
        <taxon>Staphylococcus</taxon>
    </lineage>
</organism>
<protein>
    <submittedName>
        <fullName evidence="1">Uncharacterized protein</fullName>
    </submittedName>
</protein>
<name>A0A1K1Z7E3_STAHO</name>
<dbReference type="GO" id="GO:0046872">
    <property type="term" value="F:metal ion binding"/>
    <property type="evidence" value="ECO:0007669"/>
    <property type="project" value="InterPro"/>
</dbReference>
<comment type="caution">
    <text evidence="1">The sequence shown here is derived from an EMBL/GenBank/DDBJ whole genome shotgun (WGS) entry which is preliminary data.</text>
</comment>
<dbReference type="NCBIfam" id="NF047536">
    <property type="entry name" value="Cu_chaper_CsoZ"/>
    <property type="match status" value="1"/>
</dbReference>
<dbReference type="Proteomes" id="UP000241540">
    <property type="component" value="Unassembled WGS sequence"/>
</dbReference>
<proteinExistence type="predicted"/>
<evidence type="ECO:0000313" key="1">
    <source>
        <dbReference type="EMBL" id="PTK30134.1"/>
    </source>
</evidence>
<dbReference type="PROSITE" id="PS50846">
    <property type="entry name" value="HMA_2"/>
    <property type="match status" value="1"/>
</dbReference>
<dbReference type="RefSeq" id="WP_048787783.1">
    <property type="nucleotide sequence ID" value="NZ_CAXOIK010000013.1"/>
</dbReference>
<dbReference type="eggNOG" id="ENOG50305H3">
    <property type="taxonomic scope" value="Bacteria"/>
</dbReference>
<dbReference type="Gene3D" id="3.30.70.100">
    <property type="match status" value="1"/>
</dbReference>
<dbReference type="SUPFAM" id="SSF55008">
    <property type="entry name" value="HMA, heavy metal-associated domain"/>
    <property type="match status" value="1"/>
</dbReference>
<dbReference type="InterPro" id="IPR036163">
    <property type="entry name" value="HMA_dom_sf"/>
</dbReference>
<gene>
    <name evidence="1" type="ORF">BUZ51_08340</name>
</gene>
<dbReference type="InterPro" id="IPR006121">
    <property type="entry name" value="HMA_dom"/>
</dbReference>
<sequence length="69" mass="7942">MLNSNIVFIDNIETEEQAQMLNERLLNMIGVHTVSIDIERNKVNVEYETPTNLNSIEKEIYDAGFKVLS</sequence>